<protein>
    <submittedName>
        <fullName evidence="2">Uncharacterized protein</fullName>
    </submittedName>
</protein>
<organism evidence="2 3">
    <name type="scientific">Petrolisthes manimaculis</name>
    <dbReference type="NCBI Taxonomy" id="1843537"/>
    <lineage>
        <taxon>Eukaryota</taxon>
        <taxon>Metazoa</taxon>
        <taxon>Ecdysozoa</taxon>
        <taxon>Arthropoda</taxon>
        <taxon>Crustacea</taxon>
        <taxon>Multicrustacea</taxon>
        <taxon>Malacostraca</taxon>
        <taxon>Eumalacostraca</taxon>
        <taxon>Eucarida</taxon>
        <taxon>Decapoda</taxon>
        <taxon>Pleocyemata</taxon>
        <taxon>Anomura</taxon>
        <taxon>Galatheoidea</taxon>
        <taxon>Porcellanidae</taxon>
        <taxon>Petrolisthes</taxon>
    </lineage>
</organism>
<name>A0AAE1TK83_9EUCA</name>
<comment type="caution">
    <text evidence="2">The sequence shown here is derived from an EMBL/GenBank/DDBJ whole genome shotgun (WGS) entry which is preliminary data.</text>
</comment>
<feature type="compositionally biased region" description="Low complexity" evidence="1">
    <location>
        <begin position="1"/>
        <end position="10"/>
    </location>
</feature>
<sequence length="79" mass="8532">MASLSTHTTLPLPPQLPLHHNSHNSHSTSTPTTPTPPHNFPLSLHHFPPLTTTPMHSTTQLSTLPSPLSTLSTTQTNEV</sequence>
<evidence type="ECO:0000313" key="2">
    <source>
        <dbReference type="EMBL" id="KAK4288347.1"/>
    </source>
</evidence>
<dbReference type="Proteomes" id="UP001292094">
    <property type="component" value="Unassembled WGS sequence"/>
</dbReference>
<feature type="compositionally biased region" description="Low complexity" evidence="1">
    <location>
        <begin position="57"/>
        <end position="79"/>
    </location>
</feature>
<feature type="region of interest" description="Disordered" evidence="1">
    <location>
        <begin position="1"/>
        <end position="79"/>
    </location>
</feature>
<accession>A0AAE1TK83</accession>
<gene>
    <name evidence="2" type="ORF">Pmani_038620</name>
</gene>
<dbReference type="EMBL" id="JAWZYT010006344">
    <property type="protein sequence ID" value="KAK4288347.1"/>
    <property type="molecule type" value="Genomic_DNA"/>
</dbReference>
<proteinExistence type="predicted"/>
<reference evidence="2" key="1">
    <citation type="submission" date="2023-11" db="EMBL/GenBank/DDBJ databases">
        <title>Genome assemblies of two species of porcelain crab, Petrolisthes cinctipes and Petrolisthes manimaculis (Anomura: Porcellanidae).</title>
        <authorList>
            <person name="Angst P."/>
        </authorList>
    </citation>
    <scope>NUCLEOTIDE SEQUENCE</scope>
    <source>
        <strain evidence="2">PB745_02</strain>
        <tissue evidence="2">Gill</tissue>
    </source>
</reference>
<evidence type="ECO:0000256" key="1">
    <source>
        <dbReference type="SAM" id="MobiDB-lite"/>
    </source>
</evidence>
<keyword evidence="3" id="KW-1185">Reference proteome</keyword>
<dbReference type="AlphaFoldDB" id="A0AAE1TK83"/>
<evidence type="ECO:0000313" key="3">
    <source>
        <dbReference type="Proteomes" id="UP001292094"/>
    </source>
</evidence>